<reference evidence="11 12" key="1">
    <citation type="submission" date="2017-08" db="EMBL/GenBank/DDBJ databases">
        <authorList>
            <person name="de Groot N.N."/>
        </authorList>
    </citation>
    <scope>NUCLEOTIDE SEQUENCE [LARGE SCALE GENOMIC DNA]</scope>
    <source>
        <strain evidence="11 12">USBA 352</strain>
    </source>
</reference>
<keyword evidence="8 9" id="KW-0961">Cell wall biogenesis/degradation</keyword>
<feature type="domain" description="L,D-TPase catalytic" evidence="10">
    <location>
        <begin position="110"/>
        <end position="247"/>
    </location>
</feature>
<dbReference type="GO" id="GO:0071972">
    <property type="term" value="F:peptidoglycan L,D-transpeptidase activity"/>
    <property type="evidence" value="ECO:0007669"/>
    <property type="project" value="TreeGrafter"/>
</dbReference>
<dbReference type="Gene3D" id="2.40.440.10">
    <property type="entry name" value="L,D-transpeptidase catalytic domain-like"/>
    <property type="match status" value="1"/>
</dbReference>
<name>A0A285T5B4_9HYPH</name>
<evidence type="ECO:0000256" key="3">
    <source>
        <dbReference type="ARBA" id="ARBA00022676"/>
    </source>
</evidence>
<comment type="similarity">
    <text evidence="2">Belongs to the YkuD family.</text>
</comment>
<dbReference type="RefSeq" id="WP_097175588.1">
    <property type="nucleotide sequence ID" value="NZ_OBML01000008.1"/>
</dbReference>
<dbReference type="GO" id="GO:0005576">
    <property type="term" value="C:extracellular region"/>
    <property type="evidence" value="ECO:0007669"/>
    <property type="project" value="TreeGrafter"/>
</dbReference>
<dbReference type="CDD" id="cd16913">
    <property type="entry name" value="YkuD_like"/>
    <property type="match status" value="1"/>
</dbReference>
<comment type="pathway">
    <text evidence="1 9">Cell wall biogenesis; peptidoglycan biosynthesis.</text>
</comment>
<keyword evidence="6 9" id="KW-0133">Cell shape</keyword>
<keyword evidence="12" id="KW-1185">Reference proteome</keyword>
<keyword evidence="5" id="KW-0378">Hydrolase</keyword>
<dbReference type="OrthoDB" id="9795305at2"/>
<dbReference type="PANTHER" id="PTHR30582:SF24">
    <property type="entry name" value="L,D-TRANSPEPTIDASE ERFK_SRFK-RELATED"/>
    <property type="match status" value="1"/>
</dbReference>
<evidence type="ECO:0000313" key="11">
    <source>
        <dbReference type="EMBL" id="SOC15985.1"/>
    </source>
</evidence>
<feature type="active site" description="Nucleophile" evidence="9">
    <location>
        <position position="223"/>
    </location>
</feature>
<dbReference type="AlphaFoldDB" id="A0A285T5B4"/>
<protein>
    <submittedName>
        <fullName evidence="11">Lipoprotein-anchoring transpeptidase ErfK/SrfK</fullName>
    </submittedName>
</protein>
<organism evidence="11 12">
    <name type="scientific">Stappia indica</name>
    <dbReference type="NCBI Taxonomy" id="538381"/>
    <lineage>
        <taxon>Bacteria</taxon>
        <taxon>Pseudomonadati</taxon>
        <taxon>Pseudomonadota</taxon>
        <taxon>Alphaproteobacteria</taxon>
        <taxon>Hyphomicrobiales</taxon>
        <taxon>Stappiaceae</taxon>
        <taxon>Stappia</taxon>
    </lineage>
</organism>
<evidence type="ECO:0000259" key="10">
    <source>
        <dbReference type="PROSITE" id="PS52029"/>
    </source>
</evidence>
<dbReference type="GO" id="GO:0016757">
    <property type="term" value="F:glycosyltransferase activity"/>
    <property type="evidence" value="ECO:0007669"/>
    <property type="project" value="UniProtKB-KW"/>
</dbReference>
<gene>
    <name evidence="11" type="ORF">SAMN05421512_108204</name>
</gene>
<accession>A0A285T5B4</accession>
<dbReference type="InterPro" id="IPR005490">
    <property type="entry name" value="LD_TPept_cat_dom"/>
</dbReference>
<keyword evidence="7 9" id="KW-0573">Peptidoglycan synthesis</keyword>
<dbReference type="InterPro" id="IPR050979">
    <property type="entry name" value="LD-transpeptidase"/>
</dbReference>
<evidence type="ECO:0000256" key="7">
    <source>
        <dbReference type="ARBA" id="ARBA00022984"/>
    </source>
</evidence>
<evidence type="ECO:0000256" key="2">
    <source>
        <dbReference type="ARBA" id="ARBA00005992"/>
    </source>
</evidence>
<feature type="active site" description="Proton donor/acceptor" evidence="9">
    <location>
        <position position="207"/>
    </location>
</feature>
<dbReference type="FunFam" id="2.40.440.10:FF:000002">
    <property type="entry name" value="L,D-transpeptidase ErfK/SrfK"/>
    <property type="match status" value="1"/>
</dbReference>
<dbReference type="UniPathway" id="UPA00219"/>
<evidence type="ECO:0000256" key="6">
    <source>
        <dbReference type="ARBA" id="ARBA00022960"/>
    </source>
</evidence>
<evidence type="ECO:0000256" key="9">
    <source>
        <dbReference type="PROSITE-ProRule" id="PRU01373"/>
    </source>
</evidence>
<dbReference type="PANTHER" id="PTHR30582">
    <property type="entry name" value="L,D-TRANSPEPTIDASE"/>
    <property type="match status" value="1"/>
</dbReference>
<proteinExistence type="inferred from homology"/>
<evidence type="ECO:0000256" key="4">
    <source>
        <dbReference type="ARBA" id="ARBA00022679"/>
    </source>
</evidence>
<sequence length="254" mass="27952">MNADTKDIRQIASTTDSTAEGPLRLSRRALIIGAPLVLAACQSSGIATTGAAITPAVAKGPPLPGEGFDYAKAYAAVTDYDFKVPALPYKNFDRKYWRQVVDHDSRHPAGTIIVDPYGKFLYWTLPGGKALRYGIGVGKAGFAWSGDAKVRVKRVWPLWRPPREMIARNPQLEKYWKDGYPRGPQNPLGARALDLWQGSVDTLYRIHGTKEPNSIGRSVSSGCIRMWNQDIMDLFERVPTHTNVVVLGKPSASS</sequence>
<dbReference type="Proteomes" id="UP000219331">
    <property type="component" value="Unassembled WGS sequence"/>
</dbReference>
<dbReference type="GO" id="GO:0018104">
    <property type="term" value="P:peptidoglycan-protein cross-linking"/>
    <property type="evidence" value="ECO:0007669"/>
    <property type="project" value="TreeGrafter"/>
</dbReference>
<keyword evidence="11" id="KW-0449">Lipoprotein</keyword>
<evidence type="ECO:0000256" key="1">
    <source>
        <dbReference type="ARBA" id="ARBA00004752"/>
    </source>
</evidence>
<keyword evidence="4" id="KW-0808">Transferase</keyword>
<dbReference type="EMBL" id="OBML01000008">
    <property type="protein sequence ID" value="SOC15985.1"/>
    <property type="molecule type" value="Genomic_DNA"/>
</dbReference>
<dbReference type="GO" id="GO:0071555">
    <property type="term" value="P:cell wall organization"/>
    <property type="evidence" value="ECO:0007669"/>
    <property type="project" value="UniProtKB-UniRule"/>
</dbReference>
<keyword evidence="3" id="KW-0328">Glycosyltransferase</keyword>
<dbReference type="STRING" id="538381.GCA_001696535_03050"/>
<dbReference type="SUPFAM" id="SSF141523">
    <property type="entry name" value="L,D-transpeptidase catalytic domain-like"/>
    <property type="match status" value="1"/>
</dbReference>
<evidence type="ECO:0000313" key="12">
    <source>
        <dbReference type="Proteomes" id="UP000219331"/>
    </source>
</evidence>
<dbReference type="InterPro" id="IPR038063">
    <property type="entry name" value="Transpep_catalytic_dom"/>
</dbReference>
<evidence type="ECO:0000256" key="5">
    <source>
        <dbReference type="ARBA" id="ARBA00022801"/>
    </source>
</evidence>
<evidence type="ECO:0000256" key="8">
    <source>
        <dbReference type="ARBA" id="ARBA00023316"/>
    </source>
</evidence>
<dbReference type="GO" id="GO:0008360">
    <property type="term" value="P:regulation of cell shape"/>
    <property type="evidence" value="ECO:0007669"/>
    <property type="project" value="UniProtKB-UniRule"/>
</dbReference>
<dbReference type="PROSITE" id="PS52029">
    <property type="entry name" value="LD_TPASE"/>
    <property type="match status" value="1"/>
</dbReference>
<dbReference type="Pfam" id="PF03734">
    <property type="entry name" value="YkuD"/>
    <property type="match status" value="1"/>
</dbReference>